<dbReference type="GO" id="GO:0002161">
    <property type="term" value="F:aminoacyl-tRNA deacylase activity"/>
    <property type="evidence" value="ECO:0007669"/>
    <property type="project" value="InterPro"/>
</dbReference>
<dbReference type="EMBL" id="FUXL01000019">
    <property type="protein sequence ID" value="SKA35466.1"/>
    <property type="molecule type" value="Genomic_DNA"/>
</dbReference>
<dbReference type="OrthoDB" id="9798760at2"/>
<dbReference type="InterPro" id="IPR036754">
    <property type="entry name" value="YbaK/aa-tRNA-synt-asso_dom_sf"/>
</dbReference>
<reference evidence="2 3" key="1">
    <citation type="submission" date="2017-02" db="EMBL/GenBank/DDBJ databases">
        <authorList>
            <person name="Peterson S.W."/>
        </authorList>
    </citation>
    <scope>NUCLEOTIDE SEQUENCE [LARGE SCALE GENOMIC DNA]</scope>
    <source>
        <strain evidence="2 3">USBA 369</strain>
    </source>
</reference>
<organism evidence="2 3">
    <name type="scientific">Consotaella salsifontis</name>
    <dbReference type="NCBI Taxonomy" id="1365950"/>
    <lineage>
        <taxon>Bacteria</taxon>
        <taxon>Pseudomonadati</taxon>
        <taxon>Pseudomonadota</taxon>
        <taxon>Alphaproteobacteria</taxon>
        <taxon>Hyphomicrobiales</taxon>
        <taxon>Aurantimonadaceae</taxon>
        <taxon>Consotaella</taxon>
    </lineage>
</organism>
<dbReference type="Pfam" id="PF04073">
    <property type="entry name" value="tRNA_edit"/>
    <property type="match status" value="1"/>
</dbReference>
<dbReference type="STRING" id="1365950.SAMN05428963_11930"/>
<keyword evidence="3" id="KW-1185">Reference proteome</keyword>
<evidence type="ECO:0000313" key="2">
    <source>
        <dbReference type="EMBL" id="SKA35466.1"/>
    </source>
</evidence>
<name>A0A1T4T4V1_9HYPH</name>
<proteinExistence type="predicted"/>
<dbReference type="RefSeq" id="WP_078710161.1">
    <property type="nucleotide sequence ID" value="NZ_FUXL01000019.1"/>
</dbReference>
<accession>A0A1T4T4V1</accession>
<gene>
    <name evidence="2" type="ORF">SAMN05428963_11930</name>
</gene>
<dbReference type="Gene3D" id="3.90.960.10">
    <property type="entry name" value="YbaK/aminoacyl-tRNA synthetase-associated domain"/>
    <property type="match status" value="1"/>
</dbReference>
<evidence type="ECO:0000313" key="3">
    <source>
        <dbReference type="Proteomes" id="UP000190135"/>
    </source>
</evidence>
<dbReference type="CDD" id="cd04333">
    <property type="entry name" value="ProX_deacylase"/>
    <property type="match status" value="1"/>
</dbReference>
<dbReference type="PANTHER" id="PTHR30411">
    <property type="entry name" value="CYTOPLASMIC PROTEIN"/>
    <property type="match status" value="1"/>
</dbReference>
<protein>
    <submittedName>
        <fullName evidence="2">Cys-tRNA(Pro) deacylase, prolyl-tRNA editing enzyme YbaK/EbsC</fullName>
    </submittedName>
</protein>
<dbReference type="AlphaFoldDB" id="A0A1T4T4V1"/>
<dbReference type="SUPFAM" id="SSF55826">
    <property type="entry name" value="YbaK/ProRS associated domain"/>
    <property type="match status" value="1"/>
</dbReference>
<dbReference type="PANTHER" id="PTHR30411:SF1">
    <property type="entry name" value="CYTOPLASMIC PROTEIN"/>
    <property type="match status" value="1"/>
</dbReference>
<dbReference type="InterPro" id="IPR007214">
    <property type="entry name" value="YbaK/aa-tRNA-synth-assoc-dom"/>
</dbReference>
<sequence length="158" mass="16280">MSELPAPAQRVLADAAAKGLDLDIIKTEATARSAEEAAQAVGVAVGQIVKSLVFKGRESGKPYLLLVSGSNRVNEKGVAARLGEKLVRPDADFVREATGFAIGGVSPFGASGALTTFMDEALLAFETVWAAAGTPFHVFPVAPRVLCEATGATLIPVS</sequence>
<evidence type="ECO:0000259" key="1">
    <source>
        <dbReference type="Pfam" id="PF04073"/>
    </source>
</evidence>
<dbReference type="Proteomes" id="UP000190135">
    <property type="component" value="Unassembled WGS sequence"/>
</dbReference>
<feature type="domain" description="YbaK/aminoacyl-tRNA synthetase-associated" evidence="1">
    <location>
        <begin position="30"/>
        <end position="144"/>
    </location>
</feature>